<evidence type="ECO:0000256" key="9">
    <source>
        <dbReference type="ARBA" id="ARBA00023157"/>
    </source>
</evidence>
<keyword evidence="6 13" id="KW-0812">Transmembrane</keyword>
<evidence type="ECO:0000256" key="8">
    <source>
        <dbReference type="ARBA" id="ARBA00023136"/>
    </source>
</evidence>
<evidence type="ECO:0000256" key="13">
    <source>
        <dbReference type="SAM" id="Phobius"/>
    </source>
</evidence>
<gene>
    <name evidence="16" type="primary">LOC114661054</name>
</gene>
<dbReference type="InterPro" id="IPR055356">
    <property type="entry name" value="ZP-N"/>
</dbReference>
<feature type="transmembrane region" description="Helical" evidence="13">
    <location>
        <begin position="683"/>
        <end position="706"/>
    </location>
</feature>
<organism evidence="16 17">
    <name type="scientific">Erpetoichthys calabaricus</name>
    <name type="common">Rope fish</name>
    <name type="synonym">Calamoichthys calabaricus</name>
    <dbReference type="NCBI Taxonomy" id="27687"/>
    <lineage>
        <taxon>Eukaryota</taxon>
        <taxon>Metazoa</taxon>
        <taxon>Chordata</taxon>
        <taxon>Craniata</taxon>
        <taxon>Vertebrata</taxon>
        <taxon>Euteleostomi</taxon>
        <taxon>Actinopterygii</taxon>
        <taxon>Polypteriformes</taxon>
        <taxon>Polypteridae</taxon>
        <taxon>Erpetoichthys</taxon>
    </lineage>
</organism>
<dbReference type="Proteomes" id="UP000694620">
    <property type="component" value="Chromosome 11"/>
</dbReference>
<dbReference type="GO" id="GO:0005886">
    <property type="term" value="C:plasma membrane"/>
    <property type="evidence" value="ECO:0007669"/>
    <property type="project" value="UniProtKB-SubCell"/>
</dbReference>
<dbReference type="GO" id="GO:0032190">
    <property type="term" value="F:acrosin binding"/>
    <property type="evidence" value="ECO:0007669"/>
    <property type="project" value="TreeGrafter"/>
</dbReference>
<evidence type="ECO:0000256" key="14">
    <source>
        <dbReference type="SAM" id="SignalP"/>
    </source>
</evidence>
<dbReference type="PROSITE" id="PS51034">
    <property type="entry name" value="ZP_2"/>
    <property type="match status" value="1"/>
</dbReference>
<keyword evidence="9" id="KW-1015">Disulfide bond</keyword>
<dbReference type="GO" id="GO:0007339">
    <property type="term" value="P:binding of sperm to zona pellucida"/>
    <property type="evidence" value="ECO:0007669"/>
    <property type="project" value="TreeGrafter"/>
</dbReference>
<dbReference type="Pfam" id="PF23736">
    <property type="entry name" value="Ig_ZP2"/>
    <property type="match status" value="1"/>
</dbReference>
<dbReference type="SMART" id="SM00241">
    <property type="entry name" value="ZP"/>
    <property type="match status" value="1"/>
</dbReference>
<keyword evidence="11" id="KW-0278">Fertilization</keyword>
<keyword evidence="8 13" id="KW-0472">Membrane</keyword>
<evidence type="ECO:0000256" key="4">
    <source>
        <dbReference type="ARBA" id="ARBA00022530"/>
    </source>
</evidence>
<evidence type="ECO:0000256" key="5">
    <source>
        <dbReference type="ARBA" id="ARBA00022685"/>
    </source>
</evidence>
<keyword evidence="17" id="KW-1185">Reference proteome</keyword>
<accession>A0A8C4T4G6</accession>
<reference evidence="16" key="1">
    <citation type="submission" date="2021-06" db="EMBL/GenBank/DDBJ databases">
        <authorList>
            <consortium name="Wellcome Sanger Institute Data Sharing"/>
        </authorList>
    </citation>
    <scope>NUCLEOTIDE SEQUENCE [LARGE SCALE GENOMIC DNA]</scope>
</reference>
<evidence type="ECO:0000256" key="12">
    <source>
        <dbReference type="ARBA" id="ARBA00024183"/>
    </source>
</evidence>
<dbReference type="InterPro" id="IPR042235">
    <property type="entry name" value="ZP-C_dom"/>
</dbReference>
<dbReference type="GeneTree" id="ENSGT00940000160133"/>
<evidence type="ECO:0000256" key="11">
    <source>
        <dbReference type="ARBA" id="ARBA00023279"/>
    </source>
</evidence>
<evidence type="ECO:0000313" key="16">
    <source>
        <dbReference type="Ensembl" id="ENSECRP00000026943.1"/>
    </source>
</evidence>
<evidence type="ECO:0000256" key="7">
    <source>
        <dbReference type="ARBA" id="ARBA00022989"/>
    </source>
</evidence>
<keyword evidence="10" id="KW-0325">Glycoprotein</keyword>
<proteinExistence type="predicted"/>
<keyword evidence="4" id="KW-0272">Extracellular matrix</keyword>
<dbReference type="GO" id="GO:0035805">
    <property type="term" value="C:egg coat"/>
    <property type="evidence" value="ECO:0007669"/>
    <property type="project" value="UniProtKB-SubCell"/>
</dbReference>
<dbReference type="InterPro" id="IPR001507">
    <property type="entry name" value="ZP_dom"/>
</dbReference>
<dbReference type="Pfam" id="PF23344">
    <property type="entry name" value="ZP-N"/>
    <property type="match status" value="1"/>
</dbReference>
<dbReference type="InterPro" id="IPR055355">
    <property type="entry name" value="ZP-C"/>
</dbReference>
<evidence type="ECO:0000256" key="2">
    <source>
        <dbReference type="ARBA" id="ARBA00022475"/>
    </source>
</evidence>
<dbReference type="GO" id="GO:0060468">
    <property type="term" value="P:prevention of polyspermy"/>
    <property type="evidence" value="ECO:0007669"/>
    <property type="project" value="TreeGrafter"/>
</dbReference>
<dbReference type="GO" id="GO:0035804">
    <property type="term" value="F:structural constituent of egg coat"/>
    <property type="evidence" value="ECO:0007669"/>
    <property type="project" value="TreeGrafter"/>
</dbReference>
<dbReference type="Ensembl" id="ENSECRT00000027512.1">
    <property type="protein sequence ID" value="ENSECRP00000026943.1"/>
    <property type="gene ID" value="ENSECRG00000018219.1"/>
</dbReference>
<feature type="signal peptide" evidence="14">
    <location>
        <begin position="1"/>
        <end position="27"/>
    </location>
</feature>
<evidence type="ECO:0000313" key="17">
    <source>
        <dbReference type="Proteomes" id="UP000694620"/>
    </source>
</evidence>
<evidence type="ECO:0000256" key="3">
    <source>
        <dbReference type="ARBA" id="ARBA00022525"/>
    </source>
</evidence>
<sequence>MYFLMVFRRRQLLCVITTLLALFGCRAEEGHVICSSNSMTLEMPPDAVLDSDRRVYVIDLNTKGSLLLDDAALKKCKYTQQLTPVYLLKAGFDSCGVQYKGGVYILYVQVDYYSSSLSRAVSRTFKVSCSQPQADNPPQAQFLSGATNCTPDFMEAQTVQVIPSFDSVGGGTWYVQVKGPKGFLMGMKEAQANGYTFYNVDSFVVARVRFNAKGVQKLASVPGGQTLYLADFSLWYSYPVGRITISFLLLCVPSAITCSQSGMSIILPTPNLKFQKVKIGSQVYTSHPAPTAIHLIIVSTFVRIAVPFSYPLMSNKPCPGGMMRVLPITWITFSYKSIKVDMMFNPTCPCQRKGQTVVSLCQNGLMSFEVNSNATQPALNLTSAQLLDPSCQPSVVSATGLMYSFPLMSCGTTTKMLGGRLVYENEVRVMPQTELGIITRDSEFILTVLCYYNDRADRNLSLAVLTNAPPAPAVNQGNLTVVLRAYPDEMYRIPYRDKDYPVVKYLRNPIYLEVQVLNRQDPNIELVLENCWATASPNPVSLPRWTVIAAGCAYGGDDYPTVMHPMSNFTGIQFPSHYKRFDVKAFAFVSSGAAWSSAVYFHCSALICDIANPDSTACASICPVTQPIRFRRSFSGGQDRAVLGEVVSSLPGPVAVMKKSITKAGMITTDSSSKQLKVQTGQLLWTTLLVVGVVLMVATLAFACFASGFQRNKFTK</sequence>
<dbReference type="Gene3D" id="2.60.40.4100">
    <property type="entry name" value="Zona pellucida, ZP-C domain"/>
    <property type="match status" value="1"/>
</dbReference>
<evidence type="ECO:0000256" key="10">
    <source>
        <dbReference type="ARBA" id="ARBA00023180"/>
    </source>
</evidence>
<dbReference type="PANTHER" id="PTHR23343:SF4">
    <property type="entry name" value="ZONA PELLUCIDA SPERM-BINDING PROTEIN 2"/>
    <property type="match status" value="1"/>
</dbReference>
<name>A0A8C4T4G6_ERPCA</name>
<keyword evidence="7 13" id="KW-1133">Transmembrane helix</keyword>
<keyword evidence="5" id="KW-0165">Cleavage on pair of basic residues</keyword>
<protein>
    <submittedName>
        <fullName evidence="16">Zona pellucida sperm-binding protein 2-like</fullName>
    </submittedName>
</protein>
<keyword evidence="2" id="KW-1003">Cell membrane</keyword>
<dbReference type="InterPro" id="IPR057638">
    <property type="entry name" value="Ig_ZP2_2nd"/>
</dbReference>
<dbReference type="PANTHER" id="PTHR23343">
    <property type="entry name" value="ZONA PELLUCIDA SPERM-BINDING PROTEIN"/>
    <property type="match status" value="1"/>
</dbReference>
<dbReference type="Gene3D" id="2.60.40.3210">
    <property type="entry name" value="Zona pellucida, ZP-N domain"/>
    <property type="match status" value="1"/>
</dbReference>
<feature type="chain" id="PRO_5034093276" evidence="14">
    <location>
        <begin position="28"/>
        <end position="716"/>
    </location>
</feature>
<dbReference type="InterPro" id="IPR051148">
    <property type="entry name" value="Zona_Pellucida_Domain_gp"/>
</dbReference>
<reference evidence="16" key="2">
    <citation type="submission" date="2025-08" db="UniProtKB">
        <authorList>
            <consortium name="Ensembl"/>
        </authorList>
    </citation>
    <scope>IDENTIFICATION</scope>
</reference>
<dbReference type="PRINTS" id="PR00023">
    <property type="entry name" value="ZPELLUCIDA"/>
</dbReference>
<keyword evidence="3" id="KW-0964">Secreted</keyword>
<dbReference type="Pfam" id="PF00100">
    <property type="entry name" value="Zona_pellucida"/>
    <property type="match status" value="1"/>
</dbReference>
<comment type="subcellular location">
    <subcellularLocation>
        <location evidence="1">Cell membrane</location>
        <topology evidence="1">Single-pass type I membrane protein</topology>
    </subcellularLocation>
    <subcellularLocation>
        <location evidence="12">Zona pellucida</location>
    </subcellularLocation>
</comment>
<dbReference type="AlphaFoldDB" id="A0A8C4T4G6"/>
<evidence type="ECO:0000256" key="1">
    <source>
        <dbReference type="ARBA" id="ARBA00004251"/>
    </source>
</evidence>
<evidence type="ECO:0000259" key="15">
    <source>
        <dbReference type="PROSITE" id="PS51034"/>
    </source>
</evidence>
<dbReference type="InterPro" id="IPR048290">
    <property type="entry name" value="ZP_chr"/>
</dbReference>
<feature type="domain" description="ZP" evidence="15">
    <location>
        <begin position="360"/>
        <end position="625"/>
    </location>
</feature>
<reference evidence="16" key="3">
    <citation type="submission" date="2025-09" db="UniProtKB">
        <authorList>
            <consortium name="Ensembl"/>
        </authorList>
    </citation>
    <scope>IDENTIFICATION</scope>
</reference>
<evidence type="ECO:0000256" key="6">
    <source>
        <dbReference type="ARBA" id="ARBA00022692"/>
    </source>
</evidence>
<keyword evidence="14" id="KW-0732">Signal</keyword>